<organism evidence="2 3">
    <name type="scientific">Treponema bryantii</name>
    <dbReference type="NCBI Taxonomy" id="163"/>
    <lineage>
        <taxon>Bacteria</taxon>
        <taxon>Pseudomonadati</taxon>
        <taxon>Spirochaetota</taxon>
        <taxon>Spirochaetia</taxon>
        <taxon>Spirochaetales</taxon>
        <taxon>Treponemataceae</taxon>
        <taxon>Treponema</taxon>
    </lineage>
</organism>
<dbReference type="OrthoDB" id="362193at2"/>
<dbReference type="InterPro" id="IPR010982">
    <property type="entry name" value="Lambda_DNA-bd_dom_sf"/>
</dbReference>
<dbReference type="CDD" id="cd00093">
    <property type="entry name" value="HTH_XRE"/>
    <property type="match status" value="1"/>
</dbReference>
<dbReference type="InterPro" id="IPR001387">
    <property type="entry name" value="Cro/C1-type_HTH"/>
</dbReference>
<keyword evidence="3" id="KW-1185">Reference proteome</keyword>
<dbReference type="RefSeq" id="WP_074931230.1">
    <property type="nucleotide sequence ID" value="NZ_FORI01000004.1"/>
</dbReference>
<dbReference type="Gene3D" id="1.10.260.40">
    <property type="entry name" value="lambda repressor-like DNA-binding domains"/>
    <property type="match status" value="1"/>
</dbReference>
<dbReference type="SUPFAM" id="SSF47413">
    <property type="entry name" value="lambda repressor-like DNA-binding domains"/>
    <property type="match status" value="1"/>
</dbReference>
<protein>
    <submittedName>
        <fullName evidence="2">DNA-binding transcriptional regulator, XRE-family HTH domain</fullName>
    </submittedName>
</protein>
<proteinExistence type="predicted"/>
<dbReference type="AlphaFoldDB" id="A0A1I3K7E3"/>
<accession>A0A1I3K7E3</accession>
<keyword evidence="2" id="KW-0238">DNA-binding</keyword>
<feature type="domain" description="HTH cro/C1-type" evidence="1">
    <location>
        <begin position="12"/>
        <end position="61"/>
    </location>
</feature>
<dbReference type="GO" id="GO:0003677">
    <property type="term" value="F:DNA binding"/>
    <property type="evidence" value="ECO:0007669"/>
    <property type="project" value="UniProtKB-KW"/>
</dbReference>
<reference evidence="3" key="1">
    <citation type="submission" date="2016-10" db="EMBL/GenBank/DDBJ databases">
        <authorList>
            <person name="Varghese N."/>
            <person name="Submissions S."/>
        </authorList>
    </citation>
    <scope>NUCLEOTIDE SEQUENCE [LARGE SCALE GENOMIC DNA]</scope>
    <source>
        <strain evidence="3">XBD1002</strain>
    </source>
</reference>
<dbReference type="EMBL" id="FORI01000004">
    <property type="protein sequence ID" value="SFI68367.1"/>
    <property type="molecule type" value="Genomic_DNA"/>
</dbReference>
<sequence length="88" mass="9897">MDFMNNVLNELQKNNMTQIELCDAIGISINTFRGWVSKKVQPPVDIAYKISKELNTTVDQLVSGKPEHPAEKKLNEVKQQLNSIIGSI</sequence>
<evidence type="ECO:0000313" key="2">
    <source>
        <dbReference type="EMBL" id="SFI68367.1"/>
    </source>
</evidence>
<dbReference type="Proteomes" id="UP000182737">
    <property type="component" value="Unassembled WGS sequence"/>
</dbReference>
<dbReference type="SMART" id="SM00530">
    <property type="entry name" value="HTH_XRE"/>
    <property type="match status" value="1"/>
</dbReference>
<evidence type="ECO:0000259" key="1">
    <source>
        <dbReference type="PROSITE" id="PS50943"/>
    </source>
</evidence>
<dbReference type="PROSITE" id="PS50943">
    <property type="entry name" value="HTH_CROC1"/>
    <property type="match status" value="1"/>
</dbReference>
<evidence type="ECO:0000313" key="3">
    <source>
        <dbReference type="Proteomes" id="UP000182737"/>
    </source>
</evidence>
<gene>
    <name evidence="2" type="ORF">SAMN04487775_104116</name>
</gene>
<dbReference type="Pfam" id="PF01381">
    <property type="entry name" value="HTH_3"/>
    <property type="match status" value="1"/>
</dbReference>
<name>A0A1I3K7E3_9SPIR</name>